<feature type="chain" id="PRO_5008673075" evidence="2">
    <location>
        <begin position="19"/>
        <end position="271"/>
    </location>
</feature>
<dbReference type="Gene3D" id="3.40.50.1980">
    <property type="entry name" value="Nitrogenase molybdenum iron protein domain"/>
    <property type="match status" value="2"/>
</dbReference>
<evidence type="ECO:0000256" key="2">
    <source>
        <dbReference type="SAM" id="SignalP"/>
    </source>
</evidence>
<dbReference type="PROSITE" id="PS50983">
    <property type="entry name" value="FE_B12_PBP"/>
    <property type="match status" value="1"/>
</dbReference>
<dbReference type="OrthoDB" id="6495095at2"/>
<dbReference type="NCBIfam" id="NF002894">
    <property type="entry name" value="PRK03379.1"/>
    <property type="match status" value="1"/>
</dbReference>
<keyword evidence="1 2" id="KW-0732">Signal</keyword>
<dbReference type="AlphaFoldDB" id="A0A1C3EGQ6"/>
<dbReference type="InterPro" id="IPR002491">
    <property type="entry name" value="ABC_transptr_periplasmic_BD"/>
</dbReference>
<gene>
    <name evidence="4" type="ORF">A8L45_12675</name>
</gene>
<protein>
    <submittedName>
        <fullName evidence="4">Cobalamin-binding protein</fullName>
    </submittedName>
</protein>
<dbReference type="CDD" id="cd01144">
    <property type="entry name" value="BtuF"/>
    <property type="match status" value="1"/>
</dbReference>
<reference evidence="4 5" key="1">
    <citation type="submission" date="2016-05" db="EMBL/GenBank/DDBJ databases">
        <title>Genomic Taxonomy of the Vibrionaceae.</title>
        <authorList>
            <person name="Gomez-Gil B."/>
            <person name="Enciso-Ibarra J."/>
        </authorList>
    </citation>
    <scope>NUCLEOTIDE SEQUENCE [LARGE SCALE GENOMIC DNA]</scope>
    <source>
        <strain evidence="4 5">CAIM 1920</strain>
    </source>
</reference>
<evidence type="ECO:0000313" key="4">
    <source>
        <dbReference type="EMBL" id="ODA32446.1"/>
    </source>
</evidence>
<dbReference type="GO" id="GO:0071281">
    <property type="term" value="P:cellular response to iron ion"/>
    <property type="evidence" value="ECO:0007669"/>
    <property type="project" value="TreeGrafter"/>
</dbReference>
<accession>A0A1C3EGQ6</accession>
<proteinExistence type="predicted"/>
<dbReference type="SUPFAM" id="SSF53807">
    <property type="entry name" value="Helical backbone' metal receptor"/>
    <property type="match status" value="1"/>
</dbReference>
<feature type="domain" description="Fe/B12 periplasmic-binding" evidence="3">
    <location>
        <begin position="22"/>
        <end position="268"/>
    </location>
</feature>
<dbReference type="PANTHER" id="PTHR30535">
    <property type="entry name" value="VITAMIN B12-BINDING PROTEIN"/>
    <property type="match status" value="1"/>
</dbReference>
<dbReference type="Pfam" id="PF01497">
    <property type="entry name" value="Peripla_BP_2"/>
    <property type="match status" value="1"/>
</dbReference>
<name>A0A1C3EGQ6_9GAMM</name>
<evidence type="ECO:0000259" key="3">
    <source>
        <dbReference type="PROSITE" id="PS50983"/>
    </source>
</evidence>
<dbReference type="EMBL" id="LYBM01000022">
    <property type="protein sequence ID" value="ODA32446.1"/>
    <property type="molecule type" value="Genomic_DNA"/>
</dbReference>
<dbReference type="InterPro" id="IPR054828">
    <property type="entry name" value="Vit_B12_bind_prot"/>
</dbReference>
<evidence type="ECO:0000313" key="5">
    <source>
        <dbReference type="Proteomes" id="UP000094936"/>
    </source>
</evidence>
<dbReference type="PANTHER" id="PTHR30535:SF34">
    <property type="entry name" value="MOLYBDATE-BINDING PROTEIN MOLA"/>
    <property type="match status" value="1"/>
</dbReference>
<dbReference type="RefSeq" id="WP_068902819.1">
    <property type="nucleotide sequence ID" value="NZ_JBHUIF010000031.1"/>
</dbReference>
<feature type="signal peptide" evidence="2">
    <location>
        <begin position="1"/>
        <end position="18"/>
    </location>
</feature>
<dbReference type="NCBIfam" id="NF038402">
    <property type="entry name" value="TroA_like"/>
    <property type="match status" value="1"/>
</dbReference>
<comment type="caution">
    <text evidence="4">The sequence shown here is derived from an EMBL/GenBank/DDBJ whole genome shotgun (WGS) entry which is preliminary data.</text>
</comment>
<keyword evidence="5" id="KW-1185">Reference proteome</keyword>
<sequence>MKRFLLITLLSLPTLAHAASFKVISLAPHATELAYAAGLGDALIAVDDYSDYPPEVDKLEHVASYRGINLERVVALKPDLVIAWKGGNPDKEVAKLEKLGIKVFYSNPKSLDETAQQIDALSKFAADPAKGSAVAEQVRSELAEIRAEQKGKTAVPYFYQLASDPLMTNGGNNWPAPLFKMCGGENVFKDAKAAYPMINKEQVIVNKPEAIFYSDNTDPKAFWESWKSHLPAAQSDSVFSLNPDWLNRATPRALKAVRQICTALDKVRATA</sequence>
<dbReference type="InterPro" id="IPR050902">
    <property type="entry name" value="ABC_Transporter_SBP"/>
</dbReference>
<dbReference type="STRING" id="1080227.A8L45_12675"/>
<organism evidence="4 5">
    <name type="scientific">Veronia pacifica</name>
    <dbReference type="NCBI Taxonomy" id="1080227"/>
    <lineage>
        <taxon>Bacteria</taxon>
        <taxon>Pseudomonadati</taxon>
        <taxon>Pseudomonadota</taxon>
        <taxon>Gammaproteobacteria</taxon>
        <taxon>Vibrionales</taxon>
        <taxon>Vibrionaceae</taxon>
        <taxon>Veronia</taxon>
    </lineage>
</organism>
<evidence type="ECO:0000256" key="1">
    <source>
        <dbReference type="ARBA" id="ARBA00022729"/>
    </source>
</evidence>
<dbReference type="Proteomes" id="UP000094936">
    <property type="component" value="Unassembled WGS sequence"/>
</dbReference>